<dbReference type="OrthoDB" id="19439at2759"/>
<gene>
    <name evidence="8" type="primary">RM49</name>
</gene>
<keyword evidence="4" id="KW-0496">Mitochondrion</keyword>
<dbReference type="GO" id="GO:0003735">
    <property type="term" value="F:structural constituent of ribosome"/>
    <property type="evidence" value="ECO:0007669"/>
    <property type="project" value="InterPro"/>
</dbReference>
<keyword evidence="5" id="KW-0687">Ribonucleoprotein</keyword>
<protein>
    <recommendedName>
        <fullName evidence="6">Large ribosomal subunit protein mL49</fullName>
    </recommendedName>
    <alternativeName>
        <fullName evidence="7">39S ribosomal protein L49, mitochondrial</fullName>
    </alternativeName>
</protein>
<evidence type="ECO:0000256" key="7">
    <source>
        <dbReference type="ARBA" id="ARBA00035545"/>
    </source>
</evidence>
<evidence type="ECO:0000256" key="2">
    <source>
        <dbReference type="ARBA" id="ARBA00005677"/>
    </source>
</evidence>
<name>C1BVH7_LEPSM</name>
<organism evidence="8">
    <name type="scientific">Lepeophtheirus salmonis</name>
    <name type="common">Salmon louse</name>
    <name type="synonym">Caligus salmonis</name>
    <dbReference type="NCBI Taxonomy" id="72036"/>
    <lineage>
        <taxon>Eukaryota</taxon>
        <taxon>Metazoa</taxon>
        <taxon>Ecdysozoa</taxon>
        <taxon>Arthropoda</taxon>
        <taxon>Crustacea</taxon>
        <taxon>Multicrustacea</taxon>
        <taxon>Hexanauplia</taxon>
        <taxon>Copepoda</taxon>
        <taxon>Siphonostomatoida</taxon>
        <taxon>Caligidae</taxon>
        <taxon>Lepeophtheirus</taxon>
    </lineage>
</organism>
<proteinExistence type="evidence at transcript level"/>
<reference evidence="8" key="1">
    <citation type="submission" date="2009-06" db="EMBL/GenBank/DDBJ databases">
        <title>Lepeophtheirus salmonis ESTs and full-length cDNAs.</title>
        <authorList>
            <person name="Yasuike M."/>
            <person name="von Schalburg K."/>
            <person name="Cooper G."/>
            <person name="Leong J."/>
            <person name="Jones S.R.M."/>
            <person name="Koop B.F."/>
        </authorList>
    </citation>
    <scope>NUCLEOTIDE SEQUENCE</scope>
    <source>
        <strain evidence="8">Pacific form</strain>
        <tissue evidence="8">Whole</tissue>
    </source>
</reference>
<dbReference type="InterPro" id="IPR007740">
    <property type="entry name" value="Ribosomal_mL49"/>
</dbReference>
<dbReference type="PANTHER" id="PTHR13477">
    <property type="entry name" value="MITOCHONDRIAL 39S RIBOSOMAL PROTEIN L49"/>
    <property type="match status" value="1"/>
</dbReference>
<dbReference type="Gene3D" id="3.30.780.10">
    <property type="entry name" value="SUI1-like domain"/>
    <property type="match status" value="1"/>
</dbReference>
<dbReference type="AlphaFoldDB" id="C1BVH7"/>
<evidence type="ECO:0000313" key="8">
    <source>
        <dbReference type="EMBL" id="ACO13030.1"/>
    </source>
</evidence>
<accession>C1BVH7</accession>
<evidence type="ECO:0000256" key="1">
    <source>
        <dbReference type="ARBA" id="ARBA00004173"/>
    </source>
</evidence>
<comment type="similarity">
    <text evidence="2">Belongs to the mitochondrion-specific ribosomal protein mL49 family.</text>
</comment>
<dbReference type="GO" id="GO:0005762">
    <property type="term" value="C:mitochondrial large ribosomal subunit"/>
    <property type="evidence" value="ECO:0007669"/>
    <property type="project" value="TreeGrafter"/>
</dbReference>
<evidence type="ECO:0000256" key="3">
    <source>
        <dbReference type="ARBA" id="ARBA00022980"/>
    </source>
</evidence>
<sequence>MSLTTNLLRGKRVIYPLLNGHSFRFMYNRSTENNTFHPRGILAEPEEEYEAFKTFDKDLGHLIPDPKLPDRKYEASSAEWHFVERLTSNVSTVIPTPPPKDLYPSGFYLPTAKFGDNRYFISRTSTYMLPVYLGRSFKNQIMTSKIRKVDGDLFALRDDLDAFLFEKYQMQFISQVAELFGKVSYRGDFIEDFKEFCRLKGF</sequence>
<evidence type="ECO:0000256" key="4">
    <source>
        <dbReference type="ARBA" id="ARBA00023128"/>
    </source>
</evidence>
<dbReference type="EMBL" id="BT078606">
    <property type="protein sequence ID" value="ACO13030.1"/>
    <property type="molecule type" value="mRNA"/>
</dbReference>
<dbReference type="GO" id="GO:0006412">
    <property type="term" value="P:translation"/>
    <property type="evidence" value="ECO:0007669"/>
    <property type="project" value="InterPro"/>
</dbReference>
<evidence type="ECO:0000256" key="6">
    <source>
        <dbReference type="ARBA" id="ARBA00035191"/>
    </source>
</evidence>
<comment type="subcellular location">
    <subcellularLocation>
        <location evidence="1">Mitochondrion</location>
    </subcellularLocation>
</comment>
<evidence type="ECO:0000256" key="5">
    <source>
        <dbReference type="ARBA" id="ARBA00023274"/>
    </source>
</evidence>
<dbReference type="PANTHER" id="PTHR13477:SF0">
    <property type="entry name" value="LARGE RIBOSOMAL SUBUNIT PROTEIN ML49"/>
    <property type="match status" value="1"/>
</dbReference>
<dbReference type="Pfam" id="PF05046">
    <property type="entry name" value="Img2"/>
    <property type="match status" value="1"/>
</dbReference>
<keyword evidence="3 8" id="KW-0689">Ribosomal protein</keyword>